<accession>A0A1M7RKZ9</accession>
<dbReference type="AlphaFoldDB" id="A0A1M7RKZ9"/>
<dbReference type="Gene3D" id="3.40.50.1820">
    <property type="entry name" value="alpha/beta hydrolase"/>
    <property type="match status" value="1"/>
</dbReference>
<evidence type="ECO:0000259" key="1">
    <source>
        <dbReference type="Pfam" id="PF12697"/>
    </source>
</evidence>
<dbReference type="PRINTS" id="PR00111">
    <property type="entry name" value="ABHYDROLASE"/>
</dbReference>
<proteinExistence type="predicted"/>
<dbReference type="STRING" id="134849.SAMN05443668_11989"/>
<organism evidence="2 3">
    <name type="scientific">Cryptosporangium aurantiacum</name>
    <dbReference type="NCBI Taxonomy" id="134849"/>
    <lineage>
        <taxon>Bacteria</taxon>
        <taxon>Bacillati</taxon>
        <taxon>Actinomycetota</taxon>
        <taxon>Actinomycetes</taxon>
        <taxon>Cryptosporangiales</taxon>
        <taxon>Cryptosporangiaceae</taxon>
        <taxon>Cryptosporangium</taxon>
    </lineage>
</organism>
<reference evidence="2 3" key="1">
    <citation type="submission" date="2016-11" db="EMBL/GenBank/DDBJ databases">
        <authorList>
            <person name="Jaros S."/>
            <person name="Januszkiewicz K."/>
            <person name="Wedrychowicz H."/>
        </authorList>
    </citation>
    <scope>NUCLEOTIDE SEQUENCE [LARGE SCALE GENOMIC DNA]</scope>
    <source>
        <strain evidence="2 3">DSM 46144</strain>
    </source>
</reference>
<dbReference type="GO" id="GO:0003824">
    <property type="term" value="F:catalytic activity"/>
    <property type="evidence" value="ECO:0007669"/>
    <property type="project" value="UniProtKB-ARBA"/>
</dbReference>
<sequence>MDEFGFLTEVADELGLPHDRIPRVTRTAVEVSPGREVSVLRWGTGPPELIFLHGGGQNAHTWDLVALHLGRPAIAIDLPGHGHSSWRDDRDYGPARNAVAVAVVAERLAPDARAVVGMSLGGLTTVRLAAARPDLVRRAVIVDATPGSPEAFTRMTDRQRGAVALTRGPRTFATLDEVVDAAVAASPRRPATAVRRGVVHNTKQLADGRWTWRYDRFVGDLTDASAVLWEDLASLTMPTMLVRGAESGFVSEADVAEARRRLPALRVEVVAGAGHAVQSDCPVQLADLIRAFVPNLQL</sequence>
<dbReference type="Proteomes" id="UP000184440">
    <property type="component" value="Unassembled WGS sequence"/>
</dbReference>
<dbReference type="PANTHER" id="PTHR43194">
    <property type="entry name" value="HYDROLASE ALPHA/BETA FOLD FAMILY"/>
    <property type="match status" value="1"/>
</dbReference>
<protein>
    <submittedName>
        <fullName evidence="2">Pimeloyl-ACP methyl ester carboxylesterase</fullName>
    </submittedName>
</protein>
<dbReference type="SUPFAM" id="SSF53474">
    <property type="entry name" value="alpha/beta-Hydrolases"/>
    <property type="match status" value="1"/>
</dbReference>
<dbReference type="InterPro" id="IPR000073">
    <property type="entry name" value="AB_hydrolase_1"/>
</dbReference>
<gene>
    <name evidence="2" type="ORF">SAMN05443668_11989</name>
</gene>
<dbReference type="RefSeq" id="WP_073264451.1">
    <property type="nucleotide sequence ID" value="NZ_FRCS01000019.1"/>
</dbReference>
<name>A0A1M7RKZ9_9ACTN</name>
<evidence type="ECO:0000313" key="2">
    <source>
        <dbReference type="EMBL" id="SHN46993.1"/>
    </source>
</evidence>
<dbReference type="InterPro" id="IPR050228">
    <property type="entry name" value="Carboxylesterase_BioH"/>
</dbReference>
<dbReference type="InterPro" id="IPR029058">
    <property type="entry name" value="AB_hydrolase_fold"/>
</dbReference>
<dbReference type="Pfam" id="PF12697">
    <property type="entry name" value="Abhydrolase_6"/>
    <property type="match status" value="1"/>
</dbReference>
<evidence type="ECO:0000313" key="3">
    <source>
        <dbReference type="Proteomes" id="UP000184440"/>
    </source>
</evidence>
<dbReference type="PANTHER" id="PTHR43194:SF2">
    <property type="entry name" value="PEROXISOMAL MEMBRANE PROTEIN LPX1"/>
    <property type="match status" value="1"/>
</dbReference>
<keyword evidence="3" id="KW-1185">Reference proteome</keyword>
<dbReference type="EMBL" id="FRCS01000019">
    <property type="protein sequence ID" value="SHN46993.1"/>
    <property type="molecule type" value="Genomic_DNA"/>
</dbReference>
<feature type="domain" description="AB hydrolase-1" evidence="1">
    <location>
        <begin position="49"/>
        <end position="287"/>
    </location>
</feature>